<accession>A0A842HFV7</accession>
<reference evidence="2 3" key="1">
    <citation type="submission" date="2020-07" db="EMBL/GenBank/DDBJ databases">
        <authorList>
            <person name="Feng X."/>
        </authorList>
    </citation>
    <scope>NUCLEOTIDE SEQUENCE [LARGE SCALE GENOMIC DNA]</scope>
    <source>
        <strain evidence="2 3">JCM31066</strain>
    </source>
</reference>
<organism evidence="2 3">
    <name type="scientific">Ruficoccus amylovorans</name>
    <dbReference type="NCBI Taxonomy" id="1804625"/>
    <lineage>
        <taxon>Bacteria</taxon>
        <taxon>Pseudomonadati</taxon>
        <taxon>Verrucomicrobiota</taxon>
        <taxon>Opitutia</taxon>
        <taxon>Puniceicoccales</taxon>
        <taxon>Cerasicoccaceae</taxon>
        <taxon>Ruficoccus</taxon>
    </lineage>
</organism>
<keyword evidence="1" id="KW-0812">Transmembrane</keyword>
<keyword evidence="1" id="KW-0472">Membrane</keyword>
<evidence type="ECO:0000313" key="3">
    <source>
        <dbReference type="Proteomes" id="UP000546464"/>
    </source>
</evidence>
<evidence type="ECO:0000313" key="2">
    <source>
        <dbReference type="EMBL" id="MBC2595159.1"/>
    </source>
</evidence>
<proteinExistence type="predicted"/>
<evidence type="ECO:0000256" key="1">
    <source>
        <dbReference type="SAM" id="Phobius"/>
    </source>
</evidence>
<gene>
    <name evidence="2" type="ORF">H5P28_12900</name>
</gene>
<protein>
    <submittedName>
        <fullName evidence="2">Uncharacterized protein</fullName>
    </submittedName>
</protein>
<feature type="transmembrane region" description="Helical" evidence="1">
    <location>
        <begin position="16"/>
        <end position="35"/>
    </location>
</feature>
<keyword evidence="1" id="KW-1133">Transmembrane helix</keyword>
<dbReference type="RefSeq" id="WP_185676122.1">
    <property type="nucleotide sequence ID" value="NZ_JACHVB010000035.1"/>
</dbReference>
<dbReference type="Proteomes" id="UP000546464">
    <property type="component" value="Unassembled WGS sequence"/>
</dbReference>
<dbReference type="EMBL" id="JACHVB010000035">
    <property type="protein sequence ID" value="MBC2595159.1"/>
    <property type="molecule type" value="Genomic_DNA"/>
</dbReference>
<dbReference type="AlphaFoldDB" id="A0A842HFV7"/>
<sequence length="62" mass="6913">MDDPKKEILKLLPPKVRFCALALMMSFSLIGAGFWVENEQIIFIASMLLFGSLIAGVLLSRE</sequence>
<feature type="transmembrane region" description="Helical" evidence="1">
    <location>
        <begin position="41"/>
        <end position="59"/>
    </location>
</feature>
<name>A0A842HFV7_9BACT</name>
<comment type="caution">
    <text evidence="2">The sequence shown here is derived from an EMBL/GenBank/DDBJ whole genome shotgun (WGS) entry which is preliminary data.</text>
</comment>
<keyword evidence="3" id="KW-1185">Reference proteome</keyword>